<dbReference type="GO" id="GO:0008237">
    <property type="term" value="F:metallopeptidase activity"/>
    <property type="evidence" value="ECO:0007669"/>
    <property type="project" value="UniProtKB-KW"/>
</dbReference>
<evidence type="ECO:0000256" key="3">
    <source>
        <dbReference type="ARBA" id="ARBA00008290"/>
    </source>
</evidence>
<dbReference type="AlphaFoldDB" id="A0A1Y1UX84"/>
<dbReference type="GO" id="GO:0006508">
    <property type="term" value="P:proteolysis"/>
    <property type="evidence" value="ECO:0007669"/>
    <property type="project" value="UniProtKB-KW"/>
</dbReference>
<evidence type="ECO:0000313" key="13">
    <source>
        <dbReference type="Proteomes" id="UP000193719"/>
    </source>
</evidence>
<evidence type="ECO:0000256" key="9">
    <source>
        <dbReference type="ARBA" id="ARBA00022833"/>
    </source>
</evidence>
<dbReference type="EC" id="3.4.11.21" evidence="4"/>
<evidence type="ECO:0000256" key="10">
    <source>
        <dbReference type="ARBA" id="ARBA00023049"/>
    </source>
</evidence>
<dbReference type="OrthoDB" id="9880441at2759"/>
<keyword evidence="7 11" id="KW-0479">Metal-binding</keyword>
<dbReference type="FunFam" id="2.30.250.10:FF:000001">
    <property type="entry name" value="Aspartyl aminopeptidase 1"/>
    <property type="match status" value="1"/>
</dbReference>
<keyword evidence="13" id="KW-1185">Reference proteome</keyword>
<keyword evidence="10 11" id="KW-0482">Metalloprotease</keyword>
<evidence type="ECO:0000256" key="4">
    <source>
        <dbReference type="ARBA" id="ARBA00011965"/>
    </source>
</evidence>
<gene>
    <name evidence="12" type="ORF">BCR36DRAFT_400190</name>
</gene>
<comment type="catalytic activity">
    <reaction evidence="1">
        <text>Release of an N-terminal aspartate or glutamate from a peptide, with a preference for aspartate.</text>
        <dbReference type="EC" id="3.4.11.21"/>
    </reaction>
</comment>
<sequence length="458" mass="52172">MKEKLELDRINLQERRRQAERGGRPDQARTILLNEGYQELNERVKWDLKRNSKYFLTRNKSSILSFAIGGKYVPGNPFVIIGTHCDSPALKVRPISKKEKEGILQVGVSLYGGGLWNTWFDRDLSLAGRCIVEENGKYRQRLVKIEKPILRIPSLAIHLESNRDSFQFNKENHLMPIFAQRVLNGEKVENNKTENHHPEMMELLAKELNTEVNKIKDFDLVLYDTNKGTLGGLNDEFIFSGRLDNQLMAYTGLQGFINANKDITSLTESSDCRVYVSFDHEEIGSTSDRGADSVFLGTILERIMKMEISQTVSPTAYQEAIRKSFLCSAHAVHPNYPEKHEASHKPKLNEGMVIKTNFNQRYATTDLTALLLKTIAEKNNLPYQEFVVRNDSPCGSTIGPLLSSKLGIRTIDVGCAQLSMHSIRETSGTKDVESSIELFKHYLQEFSELDEKFEIDYE</sequence>
<evidence type="ECO:0000256" key="7">
    <source>
        <dbReference type="ARBA" id="ARBA00022723"/>
    </source>
</evidence>
<dbReference type="PANTHER" id="PTHR28570">
    <property type="entry name" value="ASPARTYL AMINOPEPTIDASE"/>
    <property type="match status" value="1"/>
</dbReference>
<dbReference type="GO" id="GO:0000324">
    <property type="term" value="C:fungal-type vacuole"/>
    <property type="evidence" value="ECO:0007669"/>
    <property type="project" value="TreeGrafter"/>
</dbReference>
<proteinExistence type="inferred from homology"/>
<dbReference type="NCBIfam" id="NF002759">
    <property type="entry name" value="PRK02813.1"/>
    <property type="match status" value="1"/>
</dbReference>
<dbReference type="Proteomes" id="UP000193719">
    <property type="component" value="Unassembled WGS sequence"/>
</dbReference>
<keyword evidence="6 11" id="KW-0645">Protease</keyword>
<dbReference type="Gene3D" id="2.30.250.10">
    <property type="entry name" value="Aminopeptidase i, Domain 2"/>
    <property type="match status" value="1"/>
</dbReference>
<dbReference type="CDD" id="cd05658">
    <property type="entry name" value="M18_DAP"/>
    <property type="match status" value="1"/>
</dbReference>
<evidence type="ECO:0000256" key="8">
    <source>
        <dbReference type="ARBA" id="ARBA00022801"/>
    </source>
</evidence>
<reference evidence="12 13" key="1">
    <citation type="submission" date="2016-08" db="EMBL/GenBank/DDBJ databases">
        <title>Genomes of anaerobic fungi encode conserved fungal cellulosomes for biomass hydrolysis.</title>
        <authorList>
            <consortium name="DOE Joint Genome Institute"/>
            <person name="Haitjema C.H."/>
            <person name="Gilmore S.P."/>
            <person name="Henske J.K."/>
            <person name="Solomon K.V."/>
            <person name="De Groot R."/>
            <person name="Kuo A."/>
            <person name="Mondo S.J."/>
            <person name="Salamov A.A."/>
            <person name="Labutti K."/>
            <person name="Zhao Z."/>
            <person name="Chiniquy J."/>
            <person name="Barry K."/>
            <person name="Brewer H.M."/>
            <person name="Purvine S.O."/>
            <person name="Wright A.T."/>
            <person name="Boxma B."/>
            <person name="Van Alen T."/>
            <person name="Hackstein J.H."/>
            <person name="Baker S.E."/>
            <person name="Grigoriev I.V."/>
            <person name="O'Malley M.A."/>
        </authorList>
    </citation>
    <scope>NUCLEOTIDE SEQUENCE [LARGE SCALE GENOMIC DNA]</scope>
    <source>
        <strain evidence="13">finn</strain>
    </source>
</reference>
<evidence type="ECO:0000313" key="12">
    <source>
        <dbReference type="EMBL" id="ORX42834.1"/>
    </source>
</evidence>
<dbReference type="GO" id="GO:0008270">
    <property type="term" value="F:zinc ion binding"/>
    <property type="evidence" value="ECO:0007669"/>
    <property type="project" value="InterPro"/>
</dbReference>
<dbReference type="Gene3D" id="3.40.630.10">
    <property type="entry name" value="Zn peptidases"/>
    <property type="match status" value="1"/>
</dbReference>
<keyword evidence="5 11" id="KW-0031">Aminopeptidase</keyword>
<evidence type="ECO:0000256" key="5">
    <source>
        <dbReference type="ARBA" id="ARBA00022438"/>
    </source>
</evidence>
<name>A0A1Y1UX84_9FUNG</name>
<organism evidence="12 13">
    <name type="scientific">Piromyces finnis</name>
    <dbReference type="NCBI Taxonomy" id="1754191"/>
    <lineage>
        <taxon>Eukaryota</taxon>
        <taxon>Fungi</taxon>
        <taxon>Fungi incertae sedis</taxon>
        <taxon>Chytridiomycota</taxon>
        <taxon>Chytridiomycota incertae sedis</taxon>
        <taxon>Neocallimastigomycetes</taxon>
        <taxon>Neocallimastigales</taxon>
        <taxon>Neocallimastigaceae</taxon>
        <taxon>Piromyces</taxon>
    </lineage>
</organism>
<comment type="similarity">
    <text evidence="3 11">Belongs to the peptidase M18 family.</text>
</comment>
<accession>A0A1Y1UX84</accession>
<dbReference type="InterPro" id="IPR001948">
    <property type="entry name" value="Peptidase_M18"/>
</dbReference>
<dbReference type="EMBL" id="MCFH01000059">
    <property type="protein sequence ID" value="ORX42834.1"/>
    <property type="molecule type" value="Genomic_DNA"/>
</dbReference>
<dbReference type="Pfam" id="PF02127">
    <property type="entry name" value="Peptidase_M18"/>
    <property type="match status" value="1"/>
</dbReference>
<dbReference type="GO" id="GO:0004177">
    <property type="term" value="F:aminopeptidase activity"/>
    <property type="evidence" value="ECO:0007669"/>
    <property type="project" value="UniProtKB-KW"/>
</dbReference>
<comment type="caution">
    <text evidence="12">The sequence shown here is derived from an EMBL/GenBank/DDBJ whole genome shotgun (WGS) entry which is preliminary data.</text>
</comment>
<dbReference type="InterPro" id="IPR023358">
    <property type="entry name" value="Peptidase_M18_dom2"/>
</dbReference>
<keyword evidence="8 11" id="KW-0378">Hydrolase</keyword>
<dbReference type="STRING" id="1754191.A0A1Y1UX84"/>
<dbReference type="PANTHER" id="PTHR28570:SF3">
    <property type="entry name" value="ASPARTYL AMINOPEPTIDASE"/>
    <property type="match status" value="1"/>
</dbReference>
<dbReference type="PRINTS" id="PR00932">
    <property type="entry name" value="AMINO1PTASE"/>
</dbReference>
<protein>
    <recommendedName>
        <fullName evidence="4">aspartyl aminopeptidase</fullName>
        <ecNumber evidence="4">3.4.11.21</ecNumber>
    </recommendedName>
</protein>
<dbReference type="SUPFAM" id="SSF101821">
    <property type="entry name" value="Aminopeptidase/glucanase lid domain"/>
    <property type="match status" value="1"/>
</dbReference>
<evidence type="ECO:0000256" key="6">
    <source>
        <dbReference type="ARBA" id="ARBA00022670"/>
    </source>
</evidence>
<keyword evidence="9 11" id="KW-0862">Zinc</keyword>
<dbReference type="SUPFAM" id="SSF53187">
    <property type="entry name" value="Zn-dependent exopeptidases"/>
    <property type="match status" value="1"/>
</dbReference>
<comment type="cofactor">
    <cofactor evidence="2">
        <name>Zn(2+)</name>
        <dbReference type="ChEBI" id="CHEBI:29105"/>
    </cofactor>
</comment>
<evidence type="ECO:0000256" key="1">
    <source>
        <dbReference type="ARBA" id="ARBA00001335"/>
    </source>
</evidence>
<evidence type="ECO:0000256" key="2">
    <source>
        <dbReference type="ARBA" id="ARBA00001947"/>
    </source>
</evidence>
<reference evidence="12 13" key="2">
    <citation type="submission" date="2016-08" db="EMBL/GenBank/DDBJ databases">
        <title>Pervasive Adenine N6-methylation of Active Genes in Fungi.</title>
        <authorList>
            <consortium name="DOE Joint Genome Institute"/>
            <person name="Mondo S.J."/>
            <person name="Dannebaum R.O."/>
            <person name="Kuo R.C."/>
            <person name="Labutti K."/>
            <person name="Haridas S."/>
            <person name="Kuo A."/>
            <person name="Salamov A."/>
            <person name="Ahrendt S.R."/>
            <person name="Lipzen A."/>
            <person name="Sullivan W."/>
            <person name="Andreopoulos W.B."/>
            <person name="Clum A."/>
            <person name="Lindquist E."/>
            <person name="Daum C."/>
            <person name="Ramamoorthy G.K."/>
            <person name="Gryganskyi A."/>
            <person name="Culley D."/>
            <person name="Magnuson J.K."/>
            <person name="James T.Y."/>
            <person name="O'Malley M.A."/>
            <person name="Stajich J.E."/>
            <person name="Spatafora J.W."/>
            <person name="Visel A."/>
            <person name="Grigoriev I.V."/>
        </authorList>
    </citation>
    <scope>NUCLEOTIDE SEQUENCE [LARGE SCALE GENOMIC DNA]</scope>
    <source>
        <strain evidence="13">finn</strain>
    </source>
</reference>
<evidence type="ECO:0000256" key="11">
    <source>
        <dbReference type="RuleBase" id="RU004386"/>
    </source>
</evidence>